<organism evidence="8 9">
    <name type="scientific">Pseudocercospora fuligena</name>
    <dbReference type="NCBI Taxonomy" id="685502"/>
    <lineage>
        <taxon>Eukaryota</taxon>
        <taxon>Fungi</taxon>
        <taxon>Dikarya</taxon>
        <taxon>Ascomycota</taxon>
        <taxon>Pezizomycotina</taxon>
        <taxon>Dothideomycetes</taxon>
        <taxon>Dothideomycetidae</taxon>
        <taxon>Mycosphaerellales</taxon>
        <taxon>Mycosphaerellaceae</taxon>
        <taxon>Pseudocercospora</taxon>
    </lineage>
</organism>
<dbReference type="GO" id="GO:0022857">
    <property type="term" value="F:transmembrane transporter activity"/>
    <property type="evidence" value="ECO:0007669"/>
    <property type="project" value="InterPro"/>
</dbReference>
<dbReference type="OrthoDB" id="6730379at2759"/>
<sequence length="501" mass="54552">MDPEKLPQTTTEQVPTPLHDLDQAHGYLQSHAEADVALDSDIDRITRKVDWVIIPLLFLCFGIQGMDKQVISYAAVMGLQKDLKLQGEDYSNAASALFIASLVFEFPNIYIINKVPPAKWLAGNCVLWGIATACMAATHNAKSLIACRVFIGIFEAAVYPATALIIGQYYRKDKSGVRFMFMGVSIGATIIIGALLSYGFQHVHGTALAGWRILCLLLGLLSSALGFVLWIFLPDTPMKARFLNESEKFILLRHISVNKTGVRSTTFRIKHLLELVSDPQVWMFTILNTAGMICTGFTLSYVPQIIATFGFSKPNSALLSAPGGLVSMITNLVVGALLNTPLPRAAVVSVPFALTFVAGCLLTFAPRSNRAASLAGVYLVNCGPVTFIAIYHWVSANVAGHTKRPAVMAIVTAGFCAGSLIGPQTFRAHEAPEYRSAKITLLSTQAAMLVLTLAMGLYYWAINKSRDVKYGKSGLLSCAGADLSVWENLTDRERHSFRYMS</sequence>
<comment type="subcellular location">
    <subcellularLocation>
        <location evidence="1">Membrane</location>
        <topology evidence="1">Multi-pass membrane protein</topology>
    </subcellularLocation>
</comment>
<dbReference type="PANTHER" id="PTHR43791">
    <property type="entry name" value="PERMEASE-RELATED"/>
    <property type="match status" value="1"/>
</dbReference>
<feature type="domain" description="Major facilitator superfamily (MFS) profile" evidence="7">
    <location>
        <begin position="53"/>
        <end position="464"/>
    </location>
</feature>
<feature type="transmembrane region" description="Helical" evidence="6">
    <location>
        <begin position="179"/>
        <end position="199"/>
    </location>
</feature>
<dbReference type="GO" id="GO:0016020">
    <property type="term" value="C:membrane"/>
    <property type="evidence" value="ECO:0007669"/>
    <property type="project" value="UniProtKB-SubCell"/>
</dbReference>
<protein>
    <submittedName>
        <fullName evidence="8">Putative transporter</fullName>
    </submittedName>
</protein>
<keyword evidence="9" id="KW-1185">Reference proteome</keyword>
<feature type="transmembrane region" description="Helical" evidence="6">
    <location>
        <begin position="406"/>
        <end position="422"/>
    </location>
</feature>
<dbReference type="EMBL" id="JABCIY010000035">
    <property type="protein sequence ID" value="KAF7195860.1"/>
    <property type="molecule type" value="Genomic_DNA"/>
</dbReference>
<evidence type="ECO:0000256" key="3">
    <source>
        <dbReference type="ARBA" id="ARBA00022692"/>
    </source>
</evidence>
<proteinExistence type="predicted"/>
<keyword evidence="3 6" id="KW-0812">Transmembrane</keyword>
<reference evidence="8" key="1">
    <citation type="submission" date="2020-04" db="EMBL/GenBank/DDBJ databases">
        <title>Draft genome resource of the tomato pathogen Pseudocercospora fuligena.</title>
        <authorList>
            <person name="Zaccaron A."/>
        </authorList>
    </citation>
    <scope>NUCLEOTIDE SEQUENCE</scope>
    <source>
        <strain evidence="8">PF001</strain>
    </source>
</reference>
<keyword evidence="4 6" id="KW-1133">Transmembrane helix</keyword>
<evidence type="ECO:0000256" key="4">
    <source>
        <dbReference type="ARBA" id="ARBA00022989"/>
    </source>
</evidence>
<comment type="caution">
    <text evidence="8">The sequence shown here is derived from an EMBL/GenBank/DDBJ whole genome shotgun (WGS) entry which is preliminary data.</text>
</comment>
<dbReference type="InterPro" id="IPR011701">
    <property type="entry name" value="MFS"/>
</dbReference>
<evidence type="ECO:0000256" key="1">
    <source>
        <dbReference type="ARBA" id="ARBA00004141"/>
    </source>
</evidence>
<dbReference type="Gene3D" id="1.20.1250.20">
    <property type="entry name" value="MFS general substrate transporter like domains"/>
    <property type="match status" value="2"/>
</dbReference>
<evidence type="ECO:0000259" key="7">
    <source>
        <dbReference type="PROSITE" id="PS50850"/>
    </source>
</evidence>
<evidence type="ECO:0000256" key="6">
    <source>
        <dbReference type="SAM" id="Phobius"/>
    </source>
</evidence>
<feature type="transmembrane region" description="Helical" evidence="6">
    <location>
        <begin position="145"/>
        <end position="167"/>
    </location>
</feature>
<dbReference type="AlphaFoldDB" id="A0A8H6VR49"/>
<keyword evidence="2" id="KW-0813">Transport</keyword>
<evidence type="ECO:0000256" key="5">
    <source>
        <dbReference type="ARBA" id="ARBA00023136"/>
    </source>
</evidence>
<accession>A0A8H6VR49</accession>
<dbReference type="Pfam" id="PF07690">
    <property type="entry name" value="MFS_1"/>
    <property type="match status" value="1"/>
</dbReference>
<dbReference type="InterPro" id="IPR020846">
    <property type="entry name" value="MFS_dom"/>
</dbReference>
<feature type="transmembrane region" description="Helical" evidence="6">
    <location>
        <begin position="442"/>
        <end position="462"/>
    </location>
</feature>
<dbReference type="Proteomes" id="UP000660729">
    <property type="component" value="Unassembled WGS sequence"/>
</dbReference>
<evidence type="ECO:0000313" key="9">
    <source>
        <dbReference type="Proteomes" id="UP000660729"/>
    </source>
</evidence>
<feature type="transmembrane region" description="Helical" evidence="6">
    <location>
        <begin position="371"/>
        <end position="394"/>
    </location>
</feature>
<feature type="transmembrane region" description="Helical" evidence="6">
    <location>
        <begin position="317"/>
        <end position="338"/>
    </location>
</feature>
<keyword evidence="5 6" id="KW-0472">Membrane</keyword>
<feature type="transmembrane region" description="Helical" evidence="6">
    <location>
        <begin position="211"/>
        <end position="233"/>
    </location>
</feature>
<evidence type="ECO:0000256" key="2">
    <source>
        <dbReference type="ARBA" id="ARBA00022448"/>
    </source>
</evidence>
<feature type="transmembrane region" description="Helical" evidence="6">
    <location>
        <begin position="93"/>
        <end position="113"/>
    </location>
</feature>
<dbReference type="InterPro" id="IPR036259">
    <property type="entry name" value="MFS_trans_sf"/>
</dbReference>
<feature type="transmembrane region" description="Helical" evidence="6">
    <location>
        <begin position="281"/>
        <end position="302"/>
    </location>
</feature>
<feature type="transmembrane region" description="Helical" evidence="6">
    <location>
        <begin position="345"/>
        <end position="365"/>
    </location>
</feature>
<dbReference type="SUPFAM" id="SSF103473">
    <property type="entry name" value="MFS general substrate transporter"/>
    <property type="match status" value="1"/>
</dbReference>
<feature type="transmembrane region" description="Helical" evidence="6">
    <location>
        <begin position="49"/>
        <end position="66"/>
    </location>
</feature>
<name>A0A8H6VR49_9PEZI</name>
<evidence type="ECO:0000313" key="8">
    <source>
        <dbReference type="EMBL" id="KAF7195860.1"/>
    </source>
</evidence>
<gene>
    <name evidence="8" type="ORF">HII31_02740</name>
</gene>
<dbReference type="PROSITE" id="PS50850">
    <property type="entry name" value="MFS"/>
    <property type="match status" value="1"/>
</dbReference>
<dbReference type="PANTHER" id="PTHR43791:SF40">
    <property type="entry name" value="THIAMINE PATHWAY TRANSPORTER THI73"/>
    <property type="match status" value="1"/>
</dbReference>